<sequence>MQFRTCFKSASNHARSGAKGKGSKKGYRDWRLVGEFSISNLHDQGAPGRWARKEQKHWQVHIFDLPSLGSATTDSNRQKNKRQTGSPSPCLSPPMIHGRTRVTEYRHGNPKENESRRTQLPSRLAAVVRGGCHGSGRSMTPAKQPSTRQREISVGVAFACPPACSHNRRRPQDSRRQAGGRHGASWRELETDILCGRHTSPEVRTVQYRAGRRGSKCIHRSLIPRRGVRANWLFWQCADGHEKKTYNIYSVASKTVFESLPRKKK</sequence>
<feature type="region of interest" description="Disordered" evidence="1">
    <location>
        <begin position="130"/>
        <end position="149"/>
    </location>
</feature>
<reference evidence="2" key="1">
    <citation type="submission" date="2010-05" db="EMBL/GenBank/DDBJ databases">
        <title>The Genome Sequence of Magnaporthe poae strain ATCC 64411.</title>
        <authorList>
            <consortium name="The Broad Institute Genome Sequencing Platform"/>
            <consortium name="Broad Institute Genome Sequencing Center for Infectious Disease"/>
            <person name="Ma L.-J."/>
            <person name="Dead R."/>
            <person name="Young S."/>
            <person name="Zeng Q."/>
            <person name="Koehrsen M."/>
            <person name="Alvarado L."/>
            <person name="Berlin A."/>
            <person name="Chapman S.B."/>
            <person name="Chen Z."/>
            <person name="Freedman E."/>
            <person name="Gellesch M."/>
            <person name="Goldberg J."/>
            <person name="Griggs A."/>
            <person name="Gujja S."/>
            <person name="Heilman E.R."/>
            <person name="Heiman D."/>
            <person name="Hepburn T."/>
            <person name="Howarth C."/>
            <person name="Jen D."/>
            <person name="Larson L."/>
            <person name="Mehta T."/>
            <person name="Neiman D."/>
            <person name="Pearson M."/>
            <person name="Roberts A."/>
            <person name="Saif S."/>
            <person name="Shea T."/>
            <person name="Shenoy N."/>
            <person name="Sisk P."/>
            <person name="Stolte C."/>
            <person name="Sykes S."/>
            <person name="Walk T."/>
            <person name="White J."/>
            <person name="Yandava C."/>
            <person name="Haas B."/>
            <person name="Nusbaum C."/>
            <person name="Birren B."/>
        </authorList>
    </citation>
    <scope>NUCLEOTIDE SEQUENCE</scope>
    <source>
        <strain evidence="2">ATCC 64411</strain>
    </source>
</reference>
<proteinExistence type="predicted"/>
<feature type="non-terminal residue" evidence="2">
    <location>
        <position position="265"/>
    </location>
</feature>
<dbReference type="AlphaFoldDB" id="A0A0H2THK9"/>
<protein>
    <submittedName>
        <fullName evidence="2">Uncharacterized protein</fullName>
    </submittedName>
</protein>
<dbReference type="EMBL" id="GL876966">
    <property type="protein sequence ID" value="KLU80976.1"/>
    <property type="molecule type" value="Genomic_DNA"/>
</dbReference>
<feature type="region of interest" description="Disordered" evidence="1">
    <location>
        <begin position="67"/>
        <end position="98"/>
    </location>
</feature>
<feature type="region of interest" description="Disordered" evidence="1">
    <location>
        <begin position="1"/>
        <end position="25"/>
    </location>
</feature>
<feature type="compositionally biased region" description="Polar residues" evidence="1">
    <location>
        <begin position="137"/>
        <end position="147"/>
    </location>
</feature>
<accession>A0A0H2THK9</accession>
<evidence type="ECO:0000313" key="2">
    <source>
        <dbReference type="EMBL" id="KLU80976.1"/>
    </source>
</evidence>
<feature type="region of interest" description="Disordered" evidence="1">
    <location>
        <begin position="163"/>
        <end position="184"/>
    </location>
</feature>
<name>A0A0H2THK9_MAGP6</name>
<dbReference type="VEuPathDB" id="FungiDB:MAPG_00072"/>
<evidence type="ECO:0000256" key="1">
    <source>
        <dbReference type="SAM" id="MobiDB-lite"/>
    </source>
</evidence>
<gene>
    <name evidence="2" type="ORF">MAPG_00072</name>
</gene>
<reference evidence="2" key="2">
    <citation type="submission" date="2011-03" db="EMBL/GenBank/DDBJ databases">
        <title>Annotation of Magnaporthe poae ATCC 64411.</title>
        <authorList>
            <person name="Ma L.-J."/>
            <person name="Dead R."/>
            <person name="Young S.K."/>
            <person name="Zeng Q."/>
            <person name="Gargeya S."/>
            <person name="Fitzgerald M."/>
            <person name="Haas B."/>
            <person name="Abouelleil A."/>
            <person name="Alvarado L."/>
            <person name="Arachchi H.M."/>
            <person name="Berlin A."/>
            <person name="Brown A."/>
            <person name="Chapman S.B."/>
            <person name="Chen Z."/>
            <person name="Dunbar C."/>
            <person name="Freedman E."/>
            <person name="Gearin G."/>
            <person name="Gellesch M."/>
            <person name="Goldberg J."/>
            <person name="Griggs A."/>
            <person name="Gujja S."/>
            <person name="Heiman D."/>
            <person name="Howarth C."/>
            <person name="Larson L."/>
            <person name="Lui A."/>
            <person name="MacDonald P.J.P."/>
            <person name="Mehta T."/>
            <person name="Montmayeur A."/>
            <person name="Murphy C."/>
            <person name="Neiman D."/>
            <person name="Pearson M."/>
            <person name="Priest M."/>
            <person name="Roberts A."/>
            <person name="Saif S."/>
            <person name="Shea T."/>
            <person name="Shenoy N."/>
            <person name="Sisk P."/>
            <person name="Stolte C."/>
            <person name="Sykes S."/>
            <person name="Yandava C."/>
            <person name="Wortman J."/>
            <person name="Nusbaum C."/>
            <person name="Birren B."/>
        </authorList>
    </citation>
    <scope>NUCLEOTIDE SEQUENCE</scope>
    <source>
        <strain evidence="2">ATCC 64411</strain>
    </source>
</reference>
<feature type="compositionally biased region" description="Basic residues" evidence="1">
    <location>
        <begin position="16"/>
        <end position="25"/>
    </location>
</feature>
<organism evidence="2">
    <name type="scientific">Magnaporthiopsis poae (strain ATCC 64411 / 73-15)</name>
    <name type="common">Kentucky bluegrass fungus</name>
    <name type="synonym">Magnaporthe poae</name>
    <dbReference type="NCBI Taxonomy" id="644358"/>
    <lineage>
        <taxon>Eukaryota</taxon>
        <taxon>Fungi</taxon>
        <taxon>Dikarya</taxon>
        <taxon>Ascomycota</taxon>
        <taxon>Pezizomycotina</taxon>
        <taxon>Sordariomycetes</taxon>
        <taxon>Sordariomycetidae</taxon>
        <taxon>Magnaporthales</taxon>
        <taxon>Magnaporthaceae</taxon>
        <taxon>Magnaporthiopsis</taxon>
    </lineage>
</organism>